<keyword evidence="2" id="KW-0719">Serine esterase</keyword>
<comment type="similarity">
    <text evidence="1">Belongs to the cutinase family.</text>
</comment>
<evidence type="ECO:0000256" key="2">
    <source>
        <dbReference type="ARBA" id="ARBA00022487"/>
    </source>
</evidence>
<dbReference type="Pfam" id="PF01083">
    <property type="entry name" value="Cutinase"/>
    <property type="match status" value="1"/>
</dbReference>
<name>A0ABW6TMZ8_9NOCA</name>
<organism evidence="6 7">
    <name type="scientific">Nocardia elegans</name>
    <dbReference type="NCBI Taxonomy" id="300029"/>
    <lineage>
        <taxon>Bacteria</taxon>
        <taxon>Bacillati</taxon>
        <taxon>Actinomycetota</taxon>
        <taxon>Actinomycetes</taxon>
        <taxon>Mycobacteriales</taxon>
        <taxon>Nocardiaceae</taxon>
        <taxon>Nocardia</taxon>
    </lineage>
</organism>
<keyword evidence="4" id="KW-1015">Disulfide bond</keyword>
<comment type="caution">
    <text evidence="6">The sequence shown here is derived from an EMBL/GenBank/DDBJ whole genome shotgun (WGS) entry which is preliminary data.</text>
</comment>
<feature type="compositionally biased region" description="Low complexity" evidence="5">
    <location>
        <begin position="107"/>
        <end position="119"/>
    </location>
</feature>
<evidence type="ECO:0000313" key="6">
    <source>
        <dbReference type="EMBL" id="MFF4026320.1"/>
    </source>
</evidence>
<gene>
    <name evidence="6" type="ORF">ACFYY5_26065</name>
</gene>
<protein>
    <submittedName>
        <fullName evidence="6">Cutinase family protein</fullName>
    </submittedName>
</protein>
<dbReference type="InterPro" id="IPR029058">
    <property type="entry name" value="AB_hydrolase_fold"/>
</dbReference>
<dbReference type="RefSeq" id="WP_387131478.1">
    <property type="nucleotide sequence ID" value="NZ_JBIATK010000010.1"/>
</dbReference>
<dbReference type="SUPFAM" id="SSF53474">
    <property type="entry name" value="alpha/beta-Hydrolases"/>
    <property type="match status" value="1"/>
</dbReference>
<dbReference type="Gene3D" id="3.40.50.1820">
    <property type="entry name" value="alpha/beta hydrolase"/>
    <property type="match status" value="1"/>
</dbReference>
<dbReference type="PANTHER" id="PTHR33630">
    <property type="entry name" value="CUTINASE RV1984C-RELATED-RELATED"/>
    <property type="match status" value="1"/>
</dbReference>
<feature type="region of interest" description="Disordered" evidence="5">
    <location>
        <begin position="240"/>
        <end position="288"/>
    </location>
</feature>
<feature type="compositionally biased region" description="Low complexity" evidence="5">
    <location>
        <begin position="240"/>
        <end position="282"/>
    </location>
</feature>
<dbReference type="EMBL" id="JBIATK010000010">
    <property type="protein sequence ID" value="MFF4026320.1"/>
    <property type="molecule type" value="Genomic_DNA"/>
</dbReference>
<dbReference type="Proteomes" id="UP001602089">
    <property type="component" value="Unassembled WGS sequence"/>
</dbReference>
<sequence length="500" mass="50430">MIATPTTTARRGTSPRPRPVVRRLGAAVLCAATVLAANVCMVRAVAVAAPPQPGCAKVTAVLVPGARDTDLDTDTTGPSRSPSSVLDPIARNLQARYGSDLAVRTVPDSPSTSPTPDASGNPGQDALASLRSSLCPTTRVIMLGYSDGAQIAGDLATRIGHGQGPVPASRVLAVGLLGDPRRGSSTPQLGEPAGGQGVEGPRAQDFGELNDRVRTVCAHGDLFCSTSPDTDPVLTALGRAVSSTDTAPTTDTTTPSTLAVPSTTPEPTTSWPTSPDSTPTAPGAIGGLDPSQIIEQVATVLSGLAEFATNLPAIGNDLAQLPGLIVTGNIPALHQVSGDLNNQFAPLVQAVAEVDLHLVAQALTLAAPLDTSGWTAIAAQIVSILANLDIARLATDIGQAQEIAWGAVQKLTTGDPVGAAVAVTGLGPVAADLVTTAASALTGDGGTRLSTLAHTLTTATTPDTRTALDDLTSGIHQNGYTDTTVGPVLDWLSGRIGTAH</sequence>
<evidence type="ECO:0000313" key="7">
    <source>
        <dbReference type="Proteomes" id="UP001602089"/>
    </source>
</evidence>
<dbReference type="SMART" id="SM01110">
    <property type="entry name" value="Cutinase"/>
    <property type="match status" value="1"/>
</dbReference>
<accession>A0ABW6TMZ8</accession>
<keyword evidence="7" id="KW-1185">Reference proteome</keyword>
<feature type="region of interest" description="Disordered" evidence="5">
    <location>
        <begin position="100"/>
        <end position="128"/>
    </location>
</feature>
<evidence type="ECO:0000256" key="3">
    <source>
        <dbReference type="ARBA" id="ARBA00022801"/>
    </source>
</evidence>
<proteinExistence type="inferred from homology"/>
<evidence type="ECO:0000256" key="4">
    <source>
        <dbReference type="ARBA" id="ARBA00023157"/>
    </source>
</evidence>
<keyword evidence="3" id="KW-0378">Hydrolase</keyword>
<dbReference type="PANTHER" id="PTHR33630:SF9">
    <property type="entry name" value="CUTINASE 4"/>
    <property type="match status" value="1"/>
</dbReference>
<dbReference type="InterPro" id="IPR000675">
    <property type="entry name" value="Cutinase/axe"/>
</dbReference>
<reference evidence="6 7" key="1">
    <citation type="submission" date="2024-10" db="EMBL/GenBank/DDBJ databases">
        <title>The Natural Products Discovery Center: Release of the First 8490 Sequenced Strains for Exploring Actinobacteria Biosynthetic Diversity.</title>
        <authorList>
            <person name="Kalkreuter E."/>
            <person name="Kautsar S.A."/>
            <person name="Yang D."/>
            <person name="Bader C.D."/>
            <person name="Teijaro C.N."/>
            <person name="Fluegel L."/>
            <person name="Davis C.M."/>
            <person name="Simpson J.R."/>
            <person name="Lauterbach L."/>
            <person name="Steele A.D."/>
            <person name="Gui C."/>
            <person name="Meng S."/>
            <person name="Li G."/>
            <person name="Viehrig K."/>
            <person name="Ye F."/>
            <person name="Su P."/>
            <person name="Kiefer A.F."/>
            <person name="Nichols A."/>
            <person name="Cepeda A.J."/>
            <person name="Yan W."/>
            <person name="Fan B."/>
            <person name="Jiang Y."/>
            <person name="Adhikari A."/>
            <person name="Zheng C.-J."/>
            <person name="Schuster L."/>
            <person name="Cowan T.M."/>
            <person name="Smanski M.J."/>
            <person name="Chevrette M.G."/>
            <person name="De Carvalho L.P.S."/>
            <person name="Shen B."/>
        </authorList>
    </citation>
    <scope>NUCLEOTIDE SEQUENCE [LARGE SCALE GENOMIC DNA]</scope>
    <source>
        <strain evidence="6 7">NPDC001867</strain>
    </source>
</reference>
<evidence type="ECO:0000256" key="1">
    <source>
        <dbReference type="ARBA" id="ARBA00007534"/>
    </source>
</evidence>
<evidence type="ECO:0000256" key="5">
    <source>
        <dbReference type="SAM" id="MobiDB-lite"/>
    </source>
</evidence>
<feature type="region of interest" description="Disordered" evidence="5">
    <location>
        <begin position="179"/>
        <end position="204"/>
    </location>
</feature>